<dbReference type="Proteomes" id="UP000053555">
    <property type="component" value="Unassembled WGS sequence"/>
</dbReference>
<dbReference type="PANTHER" id="PTHR21494:SF2">
    <property type="entry name" value="NUCLEIC ACID BINDING PROTEIN"/>
    <property type="match status" value="1"/>
</dbReference>
<keyword evidence="2" id="KW-0812">Transmembrane</keyword>
<keyword evidence="2" id="KW-1133">Transmembrane helix</keyword>
<name>A0A0B2PE39_GLYSO</name>
<keyword evidence="2" id="KW-0472">Membrane</keyword>
<feature type="transmembrane region" description="Helical" evidence="2">
    <location>
        <begin position="356"/>
        <end position="378"/>
    </location>
</feature>
<dbReference type="AlphaFoldDB" id="A0A0B2PE39"/>
<evidence type="ECO:0000256" key="1">
    <source>
        <dbReference type="SAM" id="MobiDB-lite"/>
    </source>
</evidence>
<dbReference type="EMBL" id="KN666851">
    <property type="protein sequence ID" value="KHN07671.1"/>
    <property type="molecule type" value="Genomic_DNA"/>
</dbReference>
<dbReference type="PANTHER" id="PTHR21494">
    <property type="entry name" value="ACTIVATING SIGNAL COINTEGRATOR 1 COMPLEX SUBUNIT 2 ASC-1 COMPLEX SUBUNIT P100"/>
    <property type="match status" value="1"/>
</dbReference>
<dbReference type="InterPro" id="IPR052586">
    <property type="entry name" value="ASCC2"/>
</dbReference>
<evidence type="ECO:0000313" key="3">
    <source>
        <dbReference type="EMBL" id="KHN07671.1"/>
    </source>
</evidence>
<organism evidence="3">
    <name type="scientific">Glycine soja</name>
    <name type="common">Wild soybean</name>
    <dbReference type="NCBI Taxonomy" id="3848"/>
    <lineage>
        <taxon>Eukaryota</taxon>
        <taxon>Viridiplantae</taxon>
        <taxon>Streptophyta</taxon>
        <taxon>Embryophyta</taxon>
        <taxon>Tracheophyta</taxon>
        <taxon>Spermatophyta</taxon>
        <taxon>Magnoliopsida</taxon>
        <taxon>eudicotyledons</taxon>
        <taxon>Gunneridae</taxon>
        <taxon>Pentapetalae</taxon>
        <taxon>rosids</taxon>
        <taxon>fabids</taxon>
        <taxon>Fabales</taxon>
        <taxon>Fabaceae</taxon>
        <taxon>Papilionoideae</taxon>
        <taxon>50 kb inversion clade</taxon>
        <taxon>NPAAA clade</taxon>
        <taxon>indigoferoid/millettioid clade</taxon>
        <taxon>Phaseoleae</taxon>
        <taxon>Glycine</taxon>
        <taxon>Glycine subgen. Soja</taxon>
    </lineage>
</organism>
<feature type="region of interest" description="Disordered" evidence="1">
    <location>
        <begin position="1"/>
        <end position="50"/>
    </location>
</feature>
<evidence type="ECO:0000256" key="2">
    <source>
        <dbReference type="SAM" id="Phobius"/>
    </source>
</evidence>
<proteinExistence type="predicted"/>
<sequence length="379" mass="41616">MASAEQPLKKRKLYEPLPEPPPSSPPPESEATPPSPQTLPTPSTPSLSQEDILAKRRNKDEIRSVYEGYKRIKRCLLRKDARSSMSELEQSYLALITSSRGCMRVQRIVADLIPRYACHCPTALEAAAKVVINMHNLSLTLISRGEDSSGIAFETARACICGLADVCCVASSVAPTSAVIRGICAAVFQNVLTFFIALFEGKDVLQMVDKNFLNMQDTPEAFSELKQKVLDEDESSLTKLSKLRVLCLLWIFFSCPKDLLAACLDLLGSATKEGTNDEGQHFLSLVTSTFDDDKAVHLLERAIGGPKSCTDSIGSGIRDNEAGETIMTEDKHASGGDSSVGKSCLLIQVILHNFNLLVWISFIHRIYFIFLFCTIAVLH</sequence>
<reference evidence="3" key="1">
    <citation type="submission" date="2014-07" db="EMBL/GenBank/DDBJ databases">
        <title>Identification of a novel salt tolerance gene in wild soybean by whole-genome sequencing.</title>
        <authorList>
            <person name="Lam H.-M."/>
            <person name="Qi X."/>
            <person name="Li M.-W."/>
            <person name="Liu X."/>
            <person name="Xie M."/>
            <person name="Ni M."/>
            <person name="Xu X."/>
        </authorList>
    </citation>
    <scope>NUCLEOTIDE SEQUENCE [LARGE SCALE GENOMIC DNA]</scope>
    <source>
        <tissue evidence="3">Root</tissue>
    </source>
</reference>
<protein>
    <submittedName>
        <fullName evidence="3">Uncharacterized protein</fullName>
    </submittedName>
</protein>
<feature type="compositionally biased region" description="Pro residues" evidence="1">
    <location>
        <begin position="17"/>
        <end position="43"/>
    </location>
</feature>
<dbReference type="GO" id="GO:0043130">
    <property type="term" value="F:ubiquitin binding"/>
    <property type="evidence" value="ECO:0007669"/>
    <property type="project" value="TreeGrafter"/>
</dbReference>
<gene>
    <name evidence="3" type="ORF">glysoja_043854</name>
</gene>
<accession>A0A0B2PE39</accession>